<dbReference type="InterPro" id="IPR032675">
    <property type="entry name" value="LRR_dom_sf"/>
</dbReference>
<dbReference type="InterPro" id="IPR001611">
    <property type="entry name" value="Leu-rich_rpt"/>
</dbReference>
<dbReference type="Pfam" id="PF13516">
    <property type="entry name" value="LRR_6"/>
    <property type="match status" value="1"/>
</dbReference>
<dbReference type="Proteomes" id="UP000657918">
    <property type="component" value="Unassembled WGS sequence"/>
</dbReference>
<keyword evidence="3" id="KW-0472">Membrane</keyword>
<dbReference type="Gene3D" id="3.80.10.10">
    <property type="entry name" value="Ribonuclease Inhibitor"/>
    <property type="match status" value="1"/>
</dbReference>
<comment type="caution">
    <text evidence="4">The sequence shown here is derived from an EMBL/GenBank/DDBJ whole genome shotgun (WGS) entry which is preliminary data.</text>
</comment>
<feature type="transmembrane region" description="Helical" evidence="3">
    <location>
        <begin position="418"/>
        <end position="436"/>
    </location>
</feature>
<evidence type="ECO:0000256" key="3">
    <source>
        <dbReference type="SAM" id="Phobius"/>
    </source>
</evidence>
<feature type="transmembrane region" description="Helical" evidence="3">
    <location>
        <begin position="20"/>
        <end position="39"/>
    </location>
</feature>
<dbReference type="Pfam" id="PF00560">
    <property type="entry name" value="LRR_1"/>
    <property type="match status" value="3"/>
</dbReference>
<dbReference type="EMBL" id="JADGMS010000013">
    <property type="protein sequence ID" value="KAF9670474.1"/>
    <property type="molecule type" value="Genomic_DNA"/>
</dbReference>
<protein>
    <submittedName>
        <fullName evidence="4">Uncharacterized protein</fullName>
    </submittedName>
</protein>
<name>A0A835MNF3_9ROSI</name>
<evidence type="ECO:0000256" key="1">
    <source>
        <dbReference type="ARBA" id="ARBA00022614"/>
    </source>
</evidence>
<keyword evidence="5" id="KW-1185">Reference proteome</keyword>
<feature type="transmembrane region" description="Helical" evidence="3">
    <location>
        <begin position="46"/>
        <end position="67"/>
    </location>
</feature>
<dbReference type="FunFam" id="3.80.10.10:FF:000383">
    <property type="entry name" value="Leucine-rich repeat receptor protein kinase EMS1"/>
    <property type="match status" value="1"/>
</dbReference>
<evidence type="ECO:0000256" key="2">
    <source>
        <dbReference type="ARBA" id="ARBA00022737"/>
    </source>
</evidence>
<keyword evidence="1" id="KW-0433">Leucine-rich repeat</keyword>
<sequence>MVESLFPLKNLKNDANVESQMFPLLLIIVEAVGGTFPCFSTSIRSLIVLNLAMNSIAGGIPTCIVSLEEFMHLNLSFNHLNYAISLRLFASEKLLTLDLSFNDLSGPLPTKTAGITKKSGFVLLDLSHNCFSGGIPLKIIELKSLQTLFHSHNFLNGEIPTRIGNLMYLQVINLSCNSLSGSFPSNIVGCFQLLALVLNNNNLSSEIQPEFDASNSLKVLDISNNGISGNLNDAITKWSNLRYLSLARNKFSGNLPSWLFTFEEIQMMDFLGKKIKPFLAFQNIEIKISVLVVNNIELRFNYHLSLNARIDLSDKLLHREISHGLFGLQGSRSKEDEAFKGIGLSNPGNISRLKKLVILNFSYNSFSRFVPSKEGYVRFPGVFAGSHYLYMESRRVKGNSGSLPTMRGKSFKETKGPISVWIFCISAFVSFYCCAVT</sequence>
<dbReference type="PANTHER" id="PTHR48010">
    <property type="entry name" value="OS05G0588300 PROTEIN"/>
    <property type="match status" value="1"/>
</dbReference>
<evidence type="ECO:0000313" key="5">
    <source>
        <dbReference type="Proteomes" id="UP000657918"/>
    </source>
</evidence>
<accession>A0A835MNF3</accession>
<organism evidence="4 5">
    <name type="scientific">Salix dunnii</name>
    <dbReference type="NCBI Taxonomy" id="1413687"/>
    <lineage>
        <taxon>Eukaryota</taxon>
        <taxon>Viridiplantae</taxon>
        <taxon>Streptophyta</taxon>
        <taxon>Embryophyta</taxon>
        <taxon>Tracheophyta</taxon>
        <taxon>Spermatophyta</taxon>
        <taxon>Magnoliopsida</taxon>
        <taxon>eudicotyledons</taxon>
        <taxon>Gunneridae</taxon>
        <taxon>Pentapetalae</taxon>
        <taxon>rosids</taxon>
        <taxon>fabids</taxon>
        <taxon>Malpighiales</taxon>
        <taxon>Salicaceae</taxon>
        <taxon>Saliceae</taxon>
        <taxon>Salix</taxon>
    </lineage>
</organism>
<keyword evidence="3" id="KW-0812">Transmembrane</keyword>
<evidence type="ECO:0000313" key="4">
    <source>
        <dbReference type="EMBL" id="KAF9670474.1"/>
    </source>
</evidence>
<proteinExistence type="predicted"/>
<gene>
    <name evidence="4" type="ORF">SADUNF_Sadunf13G0072700</name>
</gene>
<reference evidence="4 5" key="1">
    <citation type="submission" date="2020-10" db="EMBL/GenBank/DDBJ databases">
        <title>Plant Genome Project.</title>
        <authorList>
            <person name="Zhang R.-G."/>
        </authorList>
    </citation>
    <scope>NUCLEOTIDE SEQUENCE [LARGE SCALE GENOMIC DNA]</scope>
    <source>
        <strain evidence="4">FAFU-HL-1</strain>
        <tissue evidence="4">Leaf</tissue>
    </source>
</reference>
<dbReference type="SUPFAM" id="SSF52058">
    <property type="entry name" value="L domain-like"/>
    <property type="match status" value="1"/>
</dbReference>
<dbReference type="AlphaFoldDB" id="A0A835MNF3"/>
<dbReference type="InterPro" id="IPR050994">
    <property type="entry name" value="At_inactive_RLKs"/>
</dbReference>
<keyword evidence="3" id="KW-1133">Transmembrane helix</keyword>
<keyword evidence="2" id="KW-0677">Repeat</keyword>
<dbReference type="PANTHER" id="PTHR48010:SF96">
    <property type="entry name" value="OS05G0595800 PROTEIN"/>
    <property type="match status" value="1"/>
</dbReference>
<dbReference type="OrthoDB" id="1394818at2759"/>